<evidence type="ECO:0000313" key="6">
    <source>
        <dbReference type="EnsemblPlants" id="OMERI07G17850.1"/>
    </source>
</evidence>
<evidence type="ECO:0000256" key="4">
    <source>
        <dbReference type="PROSITE-ProRule" id="PRU00708"/>
    </source>
</evidence>
<dbReference type="EnsemblPlants" id="OMERI07G17850.1">
    <property type="protein sequence ID" value="OMERI07G17850.1"/>
    <property type="gene ID" value="OMERI07G17850"/>
</dbReference>
<dbReference type="GO" id="GO:0003729">
    <property type="term" value="F:mRNA binding"/>
    <property type="evidence" value="ECO:0007669"/>
    <property type="project" value="UniProtKB-ARBA"/>
</dbReference>
<reference evidence="6" key="1">
    <citation type="submission" date="2015-04" db="UniProtKB">
        <authorList>
            <consortium name="EnsemblPlants"/>
        </authorList>
    </citation>
    <scope>IDENTIFICATION</scope>
</reference>
<dbReference type="PANTHER" id="PTHR45717">
    <property type="entry name" value="OS12G0527900 PROTEIN"/>
    <property type="match status" value="1"/>
</dbReference>
<dbReference type="InterPro" id="IPR011990">
    <property type="entry name" value="TPR-like_helical_dom_sf"/>
</dbReference>
<dbReference type="GO" id="GO:0005739">
    <property type="term" value="C:mitochondrion"/>
    <property type="evidence" value="ECO:0007669"/>
    <property type="project" value="TreeGrafter"/>
</dbReference>
<evidence type="ECO:0000256" key="5">
    <source>
        <dbReference type="SAM" id="Coils"/>
    </source>
</evidence>
<dbReference type="Pfam" id="PF13041">
    <property type="entry name" value="PPR_2"/>
    <property type="match status" value="1"/>
</dbReference>
<dbReference type="STRING" id="40149.A0A0E0EE18"/>
<evidence type="ECO:0000313" key="7">
    <source>
        <dbReference type="Proteomes" id="UP000008021"/>
    </source>
</evidence>
<feature type="repeat" description="PPR" evidence="4">
    <location>
        <begin position="486"/>
        <end position="520"/>
    </location>
</feature>
<dbReference type="PANTHER" id="PTHR45717:SF20">
    <property type="entry name" value="OS07G0598500 PROTEIN"/>
    <property type="match status" value="1"/>
</dbReference>
<evidence type="ECO:0000256" key="2">
    <source>
        <dbReference type="ARBA" id="ARBA00022737"/>
    </source>
</evidence>
<dbReference type="NCBIfam" id="TIGR00756">
    <property type="entry name" value="PPR"/>
    <property type="match status" value="1"/>
</dbReference>
<evidence type="ECO:0008006" key="8">
    <source>
        <dbReference type="Google" id="ProtNLM"/>
    </source>
</evidence>
<dbReference type="Proteomes" id="UP000008021">
    <property type="component" value="Chromosome 7"/>
</dbReference>
<comment type="similarity">
    <text evidence="1">Belongs to the PPR family. P subfamily.</text>
</comment>
<feature type="coiled-coil region" evidence="5">
    <location>
        <begin position="186"/>
        <end position="274"/>
    </location>
</feature>
<feature type="coiled-coil region" evidence="5">
    <location>
        <begin position="47"/>
        <end position="152"/>
    </location>
</feature>
<dbReference type="PROSITE" id="PS51375">
    <property type="entry name" value="PPR"/>
    <property type="match status" value="1"/>
</dbReference>
<dbReference type="InterPro" id="IPR002885">
    <property type="entry name" value="PPR_rpt"/>
</dbReference>
<keyword evidence="7" id="KW-1185">Reference proteome</keyword>
<proteinExistence type="inferred from homology"/>
<dbReference type="AlphaFoldDB" id="A0A0E0EE18"/>
<dbReference type="Gramene" id="OMERI07G17850.1">
    <property type="protein sequence ID" value="OMERI07G17850.1"/>
    <property type="gene ID" value="OMERI07G17850"/>
</dbReference>
<organism evidence="6">
    <name type="scientific">Oryza meridionalis</name>
    <dbReference type="NCBI Taxonomy" id="40149"/>
    <lineage>
        <taxon>Eukaryota</taxon>
        <taxon>Viridiplantae</taxon>
        <taxon>Streptophyta</taxon>
        <taxon>Embryophyta</taxon>
        <taxon>Tracheophyta</taxon>
        <taxon>Spermatophyta</taxon>
        <taxon>Magnoliopsida</taxon>
        <taxon>Liliopsida</taxon>
        <taxon>Poales</taxon>
        <taxon>Poaceae</taxon>
        <taxon>BOP clade</taxon>
        <taxon>Oryzoideae</taxon>
        <taxon>Oryzeae</taxon>
        <taxon>Oryzinae</taxon>
        <taxon>Oryza</taxon>
    </lineage>
</organism>
<keyword evidence="3" id="KW-0809">Transit peptide</keyword>
<dbReference type="HOGENOM" id="CLU_354263_0_0_1"/>
<dbReference type="FunFam" id="1.25.40.10:FF:001540">
    <property type="entry name" value="Os07g0598500 protein"/>
    <property type="match status" value="1"/>
</dbReference>
<sequence>MSSSSNGNGHYPINGAKVLQKRENNQEKMLLDKNEAFRACQKDRHYIEKLETELRNCYQEIVRCQEEKLKKAALQIEKLENVNLDSQCEIESLKLDLTTLEQRLFDADSFGQHVSADKAIADNKLREYELQLQEAQKTIDHLLLENKELKRLFPGGAATALTSDEQVDKTIEKIDGQDYERGGAILENMAKRSEESELLIEQLKEELREQKLKAKEDAEDLTQEMAELRYQITGMLEEEYKRRSCIEQAAIQQIQELEAQVSKEQRKLSGALRKLQESHELAQKQSMEIKKLKDSLGRFNSALNHGTVCRSCSCGFCAMLLELSNCSIEGPVDVRSSSQKPQNQALLEWRPDEDADAFSGVELQLVVKNIERWAAKPGNRLRHVELERIVKELRKRRRHRQALEVSEWMNAKGHVKFLPKDHAVHLDLIGEIHGSSAAETYFNNLPDKDKTEKLYGALLNCYTRELLVEKSLAHFQKMKELGFVFSTLPYNNIMGLYTNLGQHEKVPSVIAEMKSNGIVPDNFSYRICINSYGTRADFFGMENTLEEMECEPKIVVDWNTYAVVASNYIKGNIREKAFSALKKAEAKINIKDSDSYNHLISLYGHLGDKSEVNRLWALQMSNCNRHINKDYTTMLAVLVKLNEIEEAEVLLKEWESSGNAFDFQVPNVLLTGYRQKDLLDKAEALLDDFLKKGKMPPSTSWAIVAAGYAEKGDAAKAYELTKNALCVYVPNTGWIPRPGMIEMILKYLGDEGDVKEVEIFVDLLKAAVPMNSDMTDALSRARMREEKKVKDAM</sequence>
<dbReference type="Gene3D" id="1.25.40.10">
    <property type="entry name" value="Tetratricopeptide repeat domain"/>
    <property type="match status" value="2"/>
</dbReference>
<accession>A0A0E0EE18</accession>
<dbReference type="FunFam" id="1.25.40.10:FF:000589">
    <property type="entry name" value="Pentatricopeptide repeat-containing protein"/>
    <property type="match status" value="1"/>
</dbReference>
<evidence type="ECO:0000256" key="1">
    <source>
        <dbReference type="ARBA" id="ARBA00007626"/>
    </source>
</evidence>
<evidence type="ECO:0000256" key="3">
    <source>
        <dbReference type="ARBA" id="ARBA00022946"/>
    </source>
</evidence>
<name>A0A0E0EE18_9ORYZ</name>
<keyword evidence="2" id="KW-0677">Repeat</keyword>
<reference evidence="6" key="2">
    <citation type="submission" date="2018-05" db="EMBL/GenBank/DDBJ databases">
        <title>OmerRS3 (Oryza meridionalis Reference Sequence Version 3).</title>
        <authorList>
            <person name="Zhang J."/>
            <person name="Kudrna D."/>
            <person name="Lee S."/>
            <person name="Talag J."/>
            <person name="Welchert J."/>
            <person name="Wing R.A."/>
        </authorList>
    </citation>
    <scope>NUCLEOTIDE SEQUENCE [LARGE SCALE GENOMIC DNA]</scope>
    <source>
        <strain evidence="6">cv. OR44</strain>
    </source>
</reference>
<dbReference type="Pfam" id="PF01535">
    <property type="entry name" value="PPR"/>
    <property type="match status" value="3"/>
</dbReference>
<protein>
    <recommendedName>
        <fullName evidence="8">Pentacotripeptide-repeat region of PRORP domain-containing protein</fullName>
    </recommendedName>
</protein>
<keyword evidence="5" id="KW-0175">Coiled coil</keyword>